<keyword evidence="6" id="KW-0677">Repeat</keyword>
<keyword evidence="5 12" id="KW-0762">Sugar transport</keyword>
<dbReference type="Pfam" id="PF00005">
    <property type="entry name" value="ABC_tran"/>
    <property type="match status" value="2"/>
</dbReference>
<dbReference type="EMBL" id="JACHHH010000001">
    <property type="protein sequence ID" value="MBB6040141.1"/>
    <property type="molecule type" value="Genomic_DNA"/>
</dbReference>
<comment type="subcellular location">
    <subcellularLocation>
        <location evidence="2">Cell inner membrane</location>
    </subcellularLocation>
    <subcellularLocation>
        <location evidence="1">Cell membrane</location>
        <topology evidence="1">Peripheral membrane protein</topology>
    </subcellularLocation>
</comment>
<sequence>MSHLLEMRNISKDYPGVKVLDDISFSAEGGEVLALMGENGAGKSTLMKILMGIAQADRGEIFLEGNKEQFQSPKAAMDKGIVMIHQELNVLLDMEVSENIFLGREIKKKGIPARVDMDEQRKQAQAFLDSVGIKIDAKDLMRNLSVAQMQLIEIVKAISVHAKVIIMDEPTSAITEAEATILFEQIEKLKKAGVLIIYISHKMDEIFKISDKIAVLRDGHLIRVDETKNFTEEDLIRAMVGRELQDVYPKKTNHPGKVLFEVENLASGKYVKDVSFQIREGEVVGFAGLVGSGRSETMEALFGVSPREKGKLRINGAEIEIHNPKDAIRHKIAFATEDRKRSGLNLIGSIKENVTMVSLAEKISKHGIIQDKKEGEVTEEYIKKLRIKTPNGDEFVGNLSGGNQQKVVLAKWLLGEPEILIFDEPTRGIDVGAKHEIYELINVLSEQKKAIIVISSEMPELMGICDRLYVMSEGYITGELNKDEFNQEAIMRLASARKGGMTQ</sequence>
<dbReference type="FunFam" id="3.40.50.300:FF:000126">
    <property type="entry name" value="Galactose/methyl galactoside import ATP-binding protein MglA"/>
    <property type="match status" value="1"/>
</dbReference>
<dbReference type="RefSeq" id="WP_183681531.1">
    <property type="nucleotide sequence ID" value="NZ_JACHHH010000001.1"/>
</dbReference>
<dbReference type="SUPFAM" id="SSF52540">
    <property type="entry name" value="P-loop containing nucleoside triphosphate hydrolases"/>
    <property type="match status" value="2"/>
</dbReference>
<evidence type="ECO:0000256" key="1">
    <source>
        <dbReference type="ARBA" id="ARBA00004202"/>
    </source>
</evidence>
<keyword evidence="10" id="KW-0472">Membrane</keyword>
<gene>
    <name evidence="12" type="ORF">HNQ46_000102</name>
</gene>
<keyword evidence="3" id="KW-0813">Transport</keyword>
<dbReference type="GO" id="GO:0005524">
    <property type="term" value="F:ATP binding"/>
    <property type="evidence" value="ECO:0007669"/>
    <property type="project" value="UniProtKB-KW"/>
</dbReference>
<comment type="caution">
    <text evidence="12">The sequence shown here is derived from an EMBL/GenBank/DDBJ whole genome shotgun (WGS) entry which is preliminary data.</text>
</comment>
<reference evidence="12 13" key="1">
    <citation type="submission" date="2020-08" db="EMBL/GenBank/DDBJ databases">
        <title>Genomic Encyclopedia of Type Strains, Phase IV (KMG-IV): sequencing the most valuable type-strain genomes for metagenomic binning, comparative biology and taxonomic classification.</title>
        <authorList>
            <person name="Goeker M."/>
        </authorList>
    </citation>
    <scope>NUCLEOTIDE SEQUENCE [LARGE SCALE GENOMIC DNA]</scope>
    <source>
        <strain evidence="12 13">DSM 17245</strain>
    </source>
</reference>
<dbReference type="PANTHER" id="PTHR43790">
    <property type="entry name" value="CARBOHYDRATE TRANSPORT ATP-BINDING PROTEIN MG119-RELATED"/>
    <property type="match status" value="1"/>
</dbReference>
<keyword evidence="9" id="KW-1278">Translocase</keyword>
<dbReference type="InterPro" id="IPR003593">
    <property type="entry name" value="AAA+_ATPase"/>
</dbReference>
<organism evidence="12 13">
    <name type="scientific">Oribacterium sinus</name>
    <dbReference type="NCBI Taxonomy" id="237576"/>
    <lineage>
        <taxon>Bacteria</taxon>
        <taxon>Bacillati</taxon>
        <taxon>Bacillota</taxon>
        <taxon>Clostridia</taxon>
        <taxon>Lachnospirales</taxon>
        <taxon>Lachnospiraceae</taxon>
        <taxon>Oribacterium</taxon>
    </lineage>
</organism>
<dbReference type="GO" id="GO:0005886">
    <property type="term" value="C:plasma membrane"/>
    <property type="evidence" value="ECO:0007669"/>
    <property type="project" value="UniProtKB-SubCell"/>
</dbReference>
<dbReference type="InterPro" id="IPR050107">
    <property type="entry name" value="ABC_carbohydrate_import_ATPase"/>
</dbReference>
<keyword evidence="8" id="KW-0067">ATP-binding</keyword>
<feature type="domain" description="ABC transporter" evidence="11">
    <location>
        <begin position="5"/>
        <end position="243"/>
    </location>
</feature>
<keyword evidence="4" id="KW-1003">Cell membrane</keyword>
<evidence type="ECO:0000256" key="10">
    <source>
        <dbReference type="ARBA" id="ARBA00023136"/>
    </source>
</evidence>
<proteinExistence type="predicted"/>
<dbReference type="GeneID" id="85013676"/>
<dbReference type="Gene3D" id="3.40.50.300">
    <property type="entry name" value="P-loop containing nucleotide triphosphate hydrolases"/>
    <property type="match status" value="2"/>
</dbReference>
<evidence type="ECO:0000256" key="8">
    <source>
        <dbReference type="ARBA" id="ARBA00022840"/>
    </source>
</evidence>
<evidence type="ECO:0000313" key="12">
    <source>
        <dbReference type="EMBL" id="MBB6040141.1"/>
    </source>
</evidence>
<accession>A0A7W9SEX2</accession>
<dbReference type="PANTHER" id="PTHR43790:SF9">
    <property type="entry name" value="GALACTOFURANOSE TRANSPORTER ATP-BINDING PROTEIN YTFR"/>
    <property type="match status" value="1"/>
</dbReference>
<dbReference type="GO" id="GO:0015749">
    <property type="term" value="P:monosaccharide transmembrane transport"/>
    <property type="evidence" value="ECO:0007669"/>
    <property type="project" value="UniProtKB-ARBA"/>
</dbReference>
<evidence type="ECO:0000259" key="11">
    <source>
        <dbReference type="PROSITE" id="PS50893"/>
    </source>
</evidence>
<name>A0A7W9SEX2_9FIRM</name>
<dbReference type="CDD" id="cd03216">
    <property type="entry name" value="ABC_Carb_Monos_I"/>
    <property type="match status" value="1"/>
</dbReference>
<evidence type="ECO:0000256" key="5">
    <source>
        <dbReference type="ARBA" id="ARBA00022597"/>
    </source>
</evidence>
<dbReference type="InterPro" id="IPR003439">
    <property type="entry name" value="ABC_transporter-like_ATP-bd"/>
</dbReference>
<dbReference type="AlphaFoldDB" id="A0A7W9SEX2"/>
<evidence type="ECO:0000256" key="4">
    <source>
        <dbReference type="ARBA" id="ARBA00022475"/>
    </source>
</evidence>
<dbReference type="SMART" id="SM00382">
    <property type="entry name" value="AAA"/>
    <property type="match status" value="2"/>
</dbReference>
<keyword evidence="7" id="KW-0547">Nucleotide-binding</keyword>
<feature type="domain" description="ABC transporter" evidence="11">
    <location>
        <begin position="242"/>
        <end position="498"/>
    </location>
</feature>
<evidence type="ECO:0000313" key="13">
    <source>
        <dbReference type="Proteomes" id="UP000522163"/>
    </source>
</evidence>
<evidence type="ECO:0000256" key="6">
    <source>
        <dbReference type="ARBA" id="ARBA00022737"/>
    </source>
</evidence>
<dbReference type="InterPro" id="IPR027417">
    <property type="entry name" value="P-loop_NTPase"/>
</dbReference>
<dbReference type="Proteomes" id="UP000522163">
    <property type="component" value="Unassembled WGS sequence"/>
</dbReference>
<evidence type="ECO:0000256" key="3">
    <source>
        <dbReference type="ARBA" id="ARBA00022448"/>
    </source>
</evidence>
<dbReference type="PROSITE" id="PS50893">
    <property type="entry name" value="ABC_TRANSPORTER_2"/>
    <property type="match status" value="2"/>
</dbReference>
<dbReference type="CDD" id="cd03215">
    <property type="entry name" value="ABC_Carb_Monos_II"/>
    <property type="match status" value="1"/>
</dbReference>
<protein>
    <submittedName>
        <fullName evidence="12">ABC-type sugar transport system ATPase subunit</fullName>
    </submittedName>
</protein>
<dbReference type="GO" id="GO:0016887">
    <property type="term" value="F:ATP hydrolysis activity"/>
    <property type="evidence" value="ECO:0007669"/>
    <property type="project" value="InterPro"/>
</dbReference>
<evidence type="ECO:0000256" key="9">
    <source>
        <dbReference type="ARBA" id="ARBA00022967"/>
    </source>
</evidence>
<dbReference type="PROSITE" id="PS00211">
    <property type="entry name" value="ABC_TRANSPORTER_1"/>
    <property type="match status" value="1"/>
</dbReference>
<dbReference type="FunFam" id="3.40.50.300:FF:000127">
    <property type="entry name" value="Ribose import ATP-binding protein RbsA"/>
    <property type="match status" value="1"/>
</dbReference>
<dbReference type="InterPro" id="IPR017871">
    <property type="entry name" value="ABC_transporter-like_CS"/>
</dbReference>
<evidence type="ECO:0000256" key="7">
    <source>
        <dbReference type="ARBA" id="ARBA00022741"/>
    </source>
</evidence>
<evidence type="ECO:0000256" key="2">
    <source>
        <dbReference type="ARBA" id="ARBA00004533"/>
    </source>
</evidence>